<dbReference type="RefSeq" id="WP_235956833.1">
    <property type="nucleotide sequence ID" value="NZ_BLTE01000003.1"/>
</dbReference>
<dbReference type="Pfam" id="PF12996">
    <property type="entry name" value="DUF3880"/>
    <property type="match status" value="1"/>
</dbReference>
<dbReference type="InterPro" id="IPR055259">
    <property type="entry name" value="YkvP/CgeB_Glyco_trans-like"/>
</dbReference>
<proteinExistence type="predicted"/>
<evidence type="ECO:0000259" key="1">
    <source>
        <dbReference type="Pfam" id="PF12996"/>
    </source>
</evidence>
<evidence type="ECO:0000313" key="3">
    <source>
        <dbReference type="EMBL" id="GFK93052.1"/>
    </source>
</evidence>
<dbReference type="Proteomes" id="UP000494245">
    <property type="component" value="Unassembled WGS sequence"/>
</dbReference>
<keyword evidence="4" id="KW-1185">Reference proteome</keyword>
<evidence type="ECO:0000259" key="2">
    <source>
        <dbReference type="Pfam" id="PF13524"/>
    </source>
</evidence>
<name>A0A6V8LJZ8_9BACT</name>
<comment type="caution">
    <text evidence="3">The sequence shown here is derived from an EMBL/GenBank/DDBJ whole genome shotgun (WGS) entry which is preliminary data.</text>
</comment>
<protein>
    <submittedName>
        <fullName evidence="3">Spore protein YkvP</fullName>
    </submittedName>
</protein>
<gene>
    <name evidence="3" type="primary">ykvP_1</name>
    <name evidence="3" type="ORF">NNJEOMEG_00881</name>
</gene>
<dbReference type="InterPro" id="IPR024542">
    <property type="entry name" value="YkvP_N"/>
</dbReference>
<feature type="domain" description="Spore protein YkvP N-terminal" evidence="1">
    <location>
        <begin position="89"/>
        <end position="166"/>
    </location>
</feature>
<reference evidence="3 4" key="1">
    <citation type="submission" date="2020-04" db="EMBL/GenBank/DDBJ databases">
        <authorList>
            <consortium name="Desulfovibrio sp. FSS-1 genome sequencing consortium"/>
            <person name="Shimoshige H."/>
            <person name="Kobayashi H."/>
            <person name="Maekawa T."/>
        </authorList>
    </citation>
    <scope>NUCLEOTIDE SEQUENCE [LARGE SCALE GENOMIC DNA]</scope>
    <source>
        <strain evidence="3 4">SIID29052-01</strain>
    </source>
</reference>
<feature type="domain" description="Spore protein YkvP/CgeB glycosyl transferase-like" evidence="2">
    <location>
        <begin position="261"/>
        <end position="387"/>
    </location>
</feature>
<reference evidence="3 4" key="2">
    <citation type="submission" date="2020-05" db="EMBL/GenBank/DDBJ databases">
        <title>Draft genome sequence of Desulfovibrio sp. strainFSS-1.</title>
        <authorList>
            <person name="Shimoshige H."/>
            <person name="Kobayashi H."/>
            <person name="Maekawa T."/>
        </authorList>
    </citation>
    <scope>NUCLEOTIDE SEQUENCE [LARGE SCALE GENOMIC DNA]</scope>
    <source>
        <strain evidence="3 4">SIID29052-01</strain>
    </source>
</reference>
<dbReference type="Pfam" id="PF13524">
    <property type="entry name" value="Glyco_trans_1_2"/>
    <property type="match status" value="1"/>
</dbReference>
<sequence length="397" mass="44084">MARAPRVLLVTSRFFLLGEVMAAFGRMGVVHRYLDTGGDEMDLDHYVRMVAGAVQELRPDFALTVNHLGVDHEGVLNALLERLGVPLASWFVDNPALALGLYASPANPGTALFTWDADNIPSLRALGFEHVLHLPLAADERRFAPGVKAPADHPWRARVSFVGNSMVIKTAKRVAYSQPGPKLLRALGKLADAFGASPEQSVRAFLAGRFPNLVPEFKALRTPQRQLAFETAVIWESTRRYRARCVGQLLEFSPLVAGDEGWLSTFTGEGRAWRRIPEISYYDELPGFYPLSEINFNCTSMQMKGAVNQRVFDVPACGAFLLTDARAQLAELFEPGSEVAVFEEPGEIPGLVRHYLDHPAERERISRAGRRRVLAEHTYVKRMGQLVEAMRGLFGRS</sequence>
<evidence type="ECO:0000313" key="4">
    <source>
        <dbReference type="Proteomes" id="UP000494245"/>
    </source>
</evidence>
<accession>A0A6V8LJZ8</accession>
<dbReference type="AlphaFoldDB" id="A0A6V8LJZ8"/>
<dbReference type="EMBL" id="BLTE01000003">
    <property type="protein sequence ID" value="GFK93052.1"/>
    <property type="molecule type" value="Genomic_DNA"/>
</dbReference>
<organism evidence="3 4">
    <name type="scientific">Fundidesulfovibrio magnetotacticus</name>
    <dbReference type="NCBI Taxonomy" id="2730080"/>
    <lineage>
        <taxon>Bacteria</taxon>
        <taxon>Pseudomonadati</taxon>
        <taxon>Thermodesulfobacteriota</taxon>
        <taxon>Desulfovibrionia</taxon>
        <taxon>Desulfovibrionales</taxon>
        <taxon>Desulfovibrionaceae</taxon>
        <taxon>Fundidesulfovibrio</taxon>
    </lineage>
</organism>